<evidence type="ECO:0000256" key="2">
    <source>
        <dbReference type="SAM" id="SignalP"/>
    </source>
</evidence>
<dbReference type="STRING" id="37001.A0A1A9VZ87"/>
<reference evidence="3" key="2">
    <citation type="submission" date="2020-05" db="UniProtKB">
        <authorList>
            <consortium name="EnsemblMetazoa"/>
        </authorList>
    </citation>
    <scope>IDENTIFICATION</scope>
    <source>
        <strain evidence="3">IAEA</strain>
    </source>
</reference>
<dbReference type="Proteomes" id="UP000091820">
    <property type="component" value="Unassembled WGS sequence"/>
</dbReference>
<sequence length="150" mass="15499">MLLPLALALLVPLGAQAACEDVKADIARKIVANGVPESGFTLEIVPSDQAESAGGQVVGHCENDTQKIVYTRHGDDAPTGGAGRASLIFACPAFAHVNLPAADANRAATGRPRQAHRVKSALKPNTPRASRPPPAAPYAPDPGRLGRDGR</sequence>
<keyword evidence="2" id="KW-0732">Signal</keyword>
<dbReference type="VEuPathDB" id="VectorBase:GBRI000163"/>
<proteinExistence type="predicted"/>
<evidence type="ECO:0000313" key="4">
    <source>
        <dbReference type="Proteomes" id="UP000091820"/>
    </source>
</evidence>
<feature type="chain" id="PRO_5008399843" description="DUF1161 domain-containing protein" evidence="2">
    <location>
        <begin position="18"/>
        <end position="150"/>
    </location>
</feature>
<feature type="region of interest" description="Disordered" evidence="1">
    <location>
        <begin position="105"/>
        <end position="150"/>
    </location>
</feature>
<dbReference type="Pfam" id="PF06649">
    <property type="entry name" value="DUF1161"/>
    <property type="match status" value="1"/>
</dbReference>
<keyword evidence="4" id="KW-1185">Reference proteome</keyword>
<accession>A0A1A9VZ87</accession>
<feature type="compositionally biased region" description="Pro residues" evidence="1">
    <location>
        <begin position="130"/>
        <end position="140"/>
    </location>
</feature>
<dbReference type="EnsemblMetazoa" id="GBRI000163-RA">
    <property type="protein sequence ID" value="GBRI000163-PA"/>
    <property type="gene ID" value="GBRI000163"/>
</dbReference>
<evidence type="ECO:0000256" key="1">
    <source>
        <dbReference type="SAM" id="MobiDB-lite"/>
    </source>
</evidence>
<evidence type="ECO:0008006" key="5">
    <source>
        <dbReference type="Google" id="ProtNLM"/>
    </source>
</evidence>
<evidence type="ECO:0000313" key="3">
    <source>
        <dbReference type="EnsemblMetazoa" id="GBRI000163-PA"/>
    </source>
</evidence>
<feature type="signal peptide" evidence="2">
    <location>
        <begin position="1"/>
        <end position="17"/>
    </location>
</feature>
<reference evidence="4" key="1">
    <citation type="submission" date="2014-03" db="EMBL/GenBank/DDBJ databases">
        <authorList>
            <person name="Aksoy S."/>
            <person name="Warren W."/>
            <person name="Wilson R.K."/>
        </authorList>
    </citation>
    <scope>NUCLEOTIDE SEQUENCE [LARGE SCALE GENOMIC DNA]</scope>
    <source>
        <strain evidence="4">IAEA</strain>
    </source>
</reference>
<dbReference type="InterPro" id="IPR010595">
    <property type="entry name" value="DUF1161"/>
</dbReference>
<dbReference type="AlphaFoldDB" id="A0A1A9VZ87"/>
<organism evidence="3 4">
    <name type="scientific">Glossina brevipalpis</name>
    <dbReference type="NCBI Taxonomy" id="37001"/>
    <lineage>
        <taxon>Eukaryota</taxon>
        <taxon>Metazoa</taxon>
        <taxon>Ecdysozoa</taxon>
        <taxon>Arthropoda</taxon>
        <taxon>Hexapoda</taxon>
        <taxon>Insecta</taxon>
        <taxon>Pterygota</taxon>
        <taxon>Neoptera</taxon>
        <taxon>Endopterygota</taxon>
        <taxon>Diptera</taxon>
        <taxon>Brachycera</taxon>
        <taxon>Muscomorpha</taxon>
        <taxon>Hippoboscoidea</taxon>
        <taxon>Glossinidae</taxon>
        <taxon>Glossina</taxon>
    </lineage>
</organism>
<name>A0A1A9VZ87_9MUSC</name>
<protein>
    <recommendedName>
        <fullName evidence="5">DUF1161 domain-containing protein</fullName>
    </recommendedName>
</protein>